<dbReference type="Proteomes" id="UP000887565">
    <property type="component" value="Unplaced"/>
</dbReference>
<organism evidence="1 2">
    <name type="scientific">Romanomermis culicivorax</name>
    <name type="common">Nematode worm</name>
    <dbReference type="NCBI Taxonomy" id="13658"/>
    <lineage>
        <taxon>Eukaryota</taxon>
        <taxon>Metazoa</taxon>
        <taxon>Ecdysozoa</taxon>
        <taxon>Nematoda</taxon>
        <taxon>Enoplea</taxon>
        <taxon>Dorylaimia</taxon>
        <taxon>Mermithida</taxon>
        <taxon>Mermithoidea</taxon>
        <taxon>Mermithidae</taxon>
        <taxon>Romanomermis</taxon>
    </lineage>
</organism>
<sequence>MKTEPTRQNPSKNNHDKSTNMTDFVLIYEFQEYTKLWNYIRTALKFLDYSKPDAEGYFPELNFLDTGIDF</sequence>
<reference evidence="2" key="1">
    <citation type="submission" date="2022-11" db="UniProtKB">
        <authorList>
            <consortium name="WormBaseParasite"/>
        </authorList>
    </citation>
    <scope>IDENTIFICATION</scope>
</reference>
<dbReference type="AlphaFoldDB" id="A0A915L3J0"/>
<evidence type="ECO:0000313" key="1">
    <source>
        <dbReference type="Proteomes" id="UP000887565"/>
    </source>
</evidence>
<name>A0A915L3J0_ROMCU</name>
<proteinExistence type="predicted"/>
<keyword evidence="1" id="KW-1185">Reference proteome</keyword>
<protein>
    <submittedName>
        <fullName evidence="2">Uncharacterized protein</fullName>
    </submittedName>
</protein>
<accession>A0A915L3J0</accession>
<dbReference type="WBParaSite" id="nRc.2.0.1.t45062-RA">
    <property type="protein sequence ID" value="nRc.2.0.1.t45062-RA"/>
    <property type="gene ID" value="nRc.2.0.1.g45062"/>
</dbReference>
<evidence type="ECO:0000313" key="2">
    <source>
        <dbReference type="WBParaSite" id="nRc.2.0.1.t45062-RA"/>
    </source>
</evidence>